<name>A0A1G2PGF9_9BACT</name>
<evidence type="ECO:0000313" key="7">
    <source>
        <dbReference type="Proteomes" id="UP000176965"/>
    </source>
</evidence>
<evidence type="ECO:0000256" key="3">
    <source>
        <dbReference type="ARBA" id="ARBA00023274"/>
    </source>
</evidence>
<evidence type="ECO:0000256" key="5">
    <source>
        <dbReference type="HAMAP-Rule" id="MF_00374"/>
    </source>
</evidence>
<dbReference type="SUPFAM" id="SSF46561">
    <property type="entry name" value="Ribosomal protein L29 (L29p)"/>
    <property type="match status" value="1"/>
</dbReference>
<keyword evidence="2 5" id="KW-0689">Ribosomal protein</keyword>
<dbReference type="GO" id="GO:1990904">
    <property type="term" value="C:ribonucleoprotein complex"/>
    <property type="evidence" value="ECO:0007669"/>
    <property type="project" value="UniProtKB-KW"/>
</dbReference>
<dbReference type="Proteomes" id="UP000176965">
    <property type="component" value="Unassembled WGS sequence"/>
</dbReference>
<proteinExistence type="inferred from homology"/>
<gene>
    <name evidence="5" type="primary">rpmC</name>
    <name evidence="6" type="ORF">A2541_00815</name>
</gene>
<evidence type="ECO:0000256" key="2">
    <source>
        <dbReference type="ARBA" id="ARBA00022980"/>
    </source>
</evidence>
<evidence type="ECO:0000313" key="6">
    <source>
        <dbReference type="EMBL" id="OHA47400.1"/>
    </source>
</evidence>
<sequence length="60" mass="7086">MEDLKNKTENELKQMLKDKQEALRVFRFAMSGSKTKNLKEGQNLKKDIARIMTVLNKFKK</sequence>
<dbReference type="HAMAP" id="MF_00374">
    <property type="entry name" value="Ribosomal_uL29"/>
    <property type="match status" value="1"/>
</dbReference>
<evidence type="ECO:0000256" key="1">
    <source>
        <dbReference type="ARBA" id="ARBA00009254"/>
    </source>
</evidence>
<dbReference type="GO" id="GO:0003735">
    <property type="term" value="F:structural constituent of ribosome"/>
    <property type="evidence" value="ECO:0007669"/>
    <property type="project" value="InterPro"/>
</dbReference>
<comment type="caution">
    <text evidence="6">The sequence shown here is derived from an EMBL/GenBank/DDBJ whole genome shotgun (WGS) entry which is preliminary data.</text>
</comment>
<dbReference type="InterPro" id="IPR001854">
    <property type="entry name" value="Ribosomal_uL29"/>
</dbReference>
<dbReference type="GO" id="GO:0005840">
    <property type="term" value="C:ribosome"/>
    <property type="evidence" value="ECO:0007669"/>
    <property type="project" value="UniProtKB-KW"/>
</dbReference>
<dbReference type="Gene3D" id="1.10.287.310">
    <property type="match status" value="1"/>
</dbReference>
<reference evidence="6 7" key="1">
    <citation type="journal article" date="2016" name="Nat. Commun.">
        <title>Thousands of microbial genomes shed light on interconnected biogeochemical processes in an aquifer system.</title>
        <authorList>
            <person name="Anantharaman K."/>
            <person name="Brown C.T."/>
            <person name="Hug L.A."/>
            <person name="Sharon I."/>
            <person name="Castelle C.J."/>
            <person name="Probst A.J."/>
            <person name="Thomas B.C."/>
            <person name="Singh A."/>
            <person name="Wilkins M.J."/>
            <person name="Karaoz U."/>
            <person name="Brodie E.L."/>
            <person name="Williams K.H."/>
            <person name="Hubbard S.S."/>
            <person name="Banfield J.F."/>
        </authorList>
    </citation>
    <scope>NUCLEOTIDE SEQUENCE [LARGE SCALE GENOMIC DNA]</scope>
</reference>
<evidence type="ECO:0000256" key="4">
    <source>
        <dbReference type="ARBA" id="ARBA00035204"/>
    </source>
</evidence>
<dbReference type="AlphaFoldDB" id="A0A1G2PGF9"/>
<dbReference type="NCBIfam" id="TIGR00012">
    <property type="entry name" value="L29"/>
    <property type="match status" value="1"/>
</dbReference>
<dbReference type="EMBL" id="MHSQ01000013">
    <property type="protein sequence ID" value="OHA47400.1"/>
    <property type="molecule type" value="Genomic_DNA"/>
</dbReference>
<dbReference type="GO" id="GO:0006412">
    <property type="term" value="P:translation"/>
    <property type="evidence" value="ECO:0007669"/>
    <property type="project" value="UniProtKB-UniRule"/>
</dbReference>
<accession>A0A1G2PGF9</accession>
<keyword evidence="3 5" id="KW-0687">Ribonucleoprotein</keyword>
<comment type="similarity">
    <text evidence="1 5">Belongs to the universal ribosomal protein uL29 family.</text>
</comment>
<protein>
    <recommendedName>
        <fullName evidence="4 5">Large ribosomal subunit protein uL29</fullName>
    </recommendedName>
</protein>
<organism evidence="6 7">
    <name type="scientific">Candidatus Taylorbacteria bacterium RIFOXYD2_FULL_36_9</name>
    <dbReference type="NCBI Taxonomy" id="1802338"/>
    <lineage>
        <taxon>Bacteria</taxon>
        <taxon>Candidatus Tayloriibacteriota</taxon>
    </lineage>
</organism>
<dbReference type="Pfam" id="PF00831">
    <property type="entry name" value="Ribosomal_L29"/>
    <property type="match status" value="1"/>
</dbReference>
<dbReference type="STRING" id="1802338.A2541_00815"/>
<dbReference type="InterPro" id="IPR036049">
    <property type="entry name" value="Ribosomal_uL29_sf"/>
</dbReference>